<dbReference type="EMBL" id="CP000589">
    <property type="protein sequence ID" value="ABO97933.1"/>
    <property type="molecule type" value="Genomic_DNA"/>
</dbReference>
<dbReference type="InterPro" id="IPR038765">
    <property type="entry name" value="Papain-like_cys_pep_sf"/>
</dbReference>
<dbReference type="Gramene" id="ABO97933">
    <property type="protein sequence ID" value="ABO97933"/>
    <property type="gene ID" value="OSTLU_34998"/>
</dbReference>
<accession>A4S327</accession>
<evidence type="ECO:0000256" key="6">
    <source>
        <dbReference type="ARBA" id="ARBA00022807"/>
    </source>
</evidence>
<dbReference type="InterPro" id="IPR001578">
    <property type="entry name" value="Peptidase_C12_UCH"/>
</dbReference>
<dbReference type="SUPFAM" id="SSF54001">
    <property type="entry name" value="Cysteine proteinases"/>
    <property type="match status" value="1"/>
</dbReference>
<keyword evidence="4 7" id="KW-0833">Ubl conjugation pathway</keyword>
<evidence type="ECO:0000256" key="3">
    <source>
        <dbReference type="ARBA" id="ARBA00022670"/>
    </source>
</evidence>
<keyword evidence="11" id="KW-1185">Reference proteome</keyword>
<dbReference type="GO" id="GO:0006511">
    <property type="term" value="P:ubiquitin-dependent protein catabolic process"/>
    <property type="evidence" value="ECO:0007669"/>
    <property type="project" value="UniProtKB-UniRule"/>
</dbReference>
<feature type="domain" description="UCH catalytic" evidence="9">
    <location>
        <begin position="4"/>
        <end position="222"/>
    </location>
</feature>
<dbReference type="OMA" id="IDLHYVC"/>
<dbReference type="GO" id="GO:0016579">
    <property type="term" value="P:protein deubiquitination"/>
    <property type="evidence" value="ECO:0007669"/>
    <property type="project" value="TreeGrafter"/>
</dbReference>
<keyword evidence="3 7" id="KW-0645">Protease</keyword>
<evidence type="ECO:0000313" key="11">
    <source>
        <dbReference type="Proteomes" id="UP000001568"/>
    </source>
</evidence>
<gene>
    <name evidence="10" type="ORF">OSTLU_34998</name>
</gene>
<dbReference type="InterPro" id="IPR036959">
    <property type="entry name" value="Peptidase_C12_UCH_sf"/>
</dbReference>
<feature type="site" description="Important for enzyme activity" evidence="7">
    <location>
        <position position="176"/>
    </location>
</feature>
<dbReference type="PANTHER" id="PTHR10589">
    <property type="entry name" value="UBIQUITIN CARBOXYL-TERMINAL HYDROLASE"/>
    <property type="match status" value="1"/>
</dbReference>
<evidence type="ECO:0000256" key="5">
    <source>
        <dbReference type="ARBA" id="ARBA00022801"/>
    </source>
</evidence>
<evidence type="ECO:0000256" key="2">
    <source>
        <dbReference type="ARBA" id="ARBA00009326"/>
    </source>
</evidence>
<dbReference type="GeneID" id="5003510"/>
<dbReference type="CDD" id="cd09616">
    <property type="entry name" value="Peptidase_C12_UCH_L1_L3"/>
    <property type="match status" value="1"/>
</dbReference>
<dbReference type="GO" id="GO:0005737">
    <property type="term" value="C:cytoplasm"/>
    <property type="evidence" value="ECO:0007669"/>
    <property type="project" value="TreeGrafter"/>
</dbReference>
<keyword evidence="5 7" id="KW-0378">Hydrolase</keyword>
<dbReference type="HOGENOM" id="CLU_054406_1_1_1"/>
<proteinExistence type="inferred from homology"/>
<dbReference type="GO" id="GO:0004843">
    <property type="term" value="F:cysteine-type deubiquitinase activity"/>
    <property type="evidence" value="ECO:0007669"/>
    <property type="project" value="UniProtKB-UniRule"/>
</dbReference>
<protein>
    <recommendedName>
        <fullName evidence="8">Ubiquitin carboxyl-terminal hydrolase</fullName>
        <ecNumber evidence="8">3.4.19.12</ecNumber>
    </recommendedName>
</protein>
<dbReference type="PRINTS" id="PR00707">
    <property type="entry name" value="UBCTHYDRLASE"/>
</dbReference>
<reference evidence="10 11" key="1">
    <citation type="journal article" date="2007" name="Proc. Natl. Acad. Sci. U.S.A.">
        <title>The tiny eukaryote Ostreococcus provides genomic insights into the paradox of plankton speciation.</title>
        <authorList>
            <person name="Palenik B."/>
            <person name="Grimwood J."/>
            <person name="Aerts A."/>
            <person name="Rouze P."/>
            <person name="Salamov A."/>
            <person name="Putnam N."/>
            <person name="Dupont C."/>
            <person name="Jorgensen R."/>
            <person name="Derelle E."/>
            <person name="Rombauts S."/>
            <person name="Zhou K."/>
            <person name="Otillar R."/>
            <person name="Merchant S.S."/>
            <person name="Podell S."/>
            <person name="Gaasterland T."/>
            <person name="Napoli C."/>
            <person name="Gendler K."/>
            <person name="Manuell A."/>
            <person name="Tai V."/>
            <person name="Vallon O."/>
            <person name="Piganeau G."/>
            <person name="Jancek S."/>
            <person name="Heijde M."/>
            <person name="Jabbari K."/>
            <person name="Bowler C."/>
            <person name="Lohr M."/>
            <person name="Robbens S."/>
            <person name="Werner G."/>
            <person name="Dubchak I."/>
            <person name="Pazour G.J."/>
            <person name="Ren Q."/>
            <person name="Paulsen I."/>
            <person name="Delwiche C."/>
            <person name="Schmutz J."/>
            <person name="Rokhsar D."/>
            <person name="Van de Peer Y."/>
            <person name="Moreau H."/>
            <person name="Grigoriev I.V."/>
        </authorList>
    </citation>
    <scope>NUCLEOTIDE SEQUENCE [LARGE SCALE GENOMIC DNA]</scope>
    <source>
        <strain evidence="10 11">CCE9901</strain>
    </source>
</reference>
<feature type="active site" description="Nucleophile" evidence="7">
    <location>
        <position position="89"/>
    </location>
</feature>
<dbReference type="Proteomes" id="UP000001568">
    <property type="component" value="Chromosome 9"/>
</dbReference>
<dbReference type="MEROPS" id="C12.A03"/>
<dbReference type="eggNOG" id="KOG1415">
    <property type="taxonomic scope" value="Eukaryota"/>
</dbReference>
<dbReference type="EC" id="3.4.19.12" evidence="8"/>
<evidence type="ECO:0000256" key="7">
    <source>
        <dbReference type="PROSITE-ProRule" id="PRU01393"/>
    </source>
</evidence>
<dbReference type="FunFam" id="3.40.532.10:FF:000006">
    <property type="entry name" value="Ubiquitin carboxyl-terminal hydrolase"/>
    <property type="match status" value="1"/>
</dbReference>
<dbReference type="KEGG" id="olu:OSTLU_34998"/>
<sequence>MPKRWLPLEANPEVMNAFARHLGLSDDFAFHDIYGFDDELLDFVPQPCVAVLLLFPITPATEAIEGEPKPETSSSGEPWFARQTVGNACGTMGVLHAALNGAGATKPGSYFEQLRARCEGLDADARAKIIESDDALETAHVGASVEGQSEVPREDAEVDLHFVALVEANGGIWELDGRKPTGPAYHGPSSDKGLLRDCVPVIKKFMNAANGSIHFNAIALAANLG</sequence>
<feature type="active site" description="Proton donor" evidence="7">
    <location>
        <position position="161"/>
    </location>
</feature>
<dbReference type="RefSeq" id="XP_001419640.1">
    <property type="nucleotide sequence ID" value="XM_001419603.1"/>
</dbReference>
<feature type="site" description="Transition state stabilizer" evidence="7">
    <location>
        <position position="83"/>
    </location>
</feature>
<evidence type="ECO:0000256" key="8">
    <source>
        <dbReference type="RuleBase" id="RU361215"/>
    </source>
</evidence>
<evidence type="ECO:0000313" key="10">
    <source>
        <dbReference type="EMBL" id="ABO97933.1"/>
    </source>
</evidence>
<keyword evidence="6 7" id="KW-0788">Thiol protease</keyword>
<comment type="catalytic activity">
    <reaction evidence="1 7 8">
        <text>Thiol-dependent hydrolysis of ester, thioester, amide, peptide and isopeptide bonds formed by the C-terminal Gly of ubiquitin (a 76-residue protein attached to proteins as an intracellular targeting signal).</text>
        <dbReference type="EC" id="3.4.19.12"/>
    </reaction>
</comment>
<comment type="similarity">
    <text evidence="2 7 8">Belongs to the peptidase C12 family.</text>
</comment>
<evidence type="ECO:0000256" key="4">
    <source>
        <dbReference type="ARBA" id="ARBA00022786"/>
    </source>
</evidence>
<dbReference type="Pfam" id="PF01088">
    <property type="entry name" value="Peptidase_C12"/>
    <property type="match status" value="1"/>
</dbReference>
<dbReference type="PANTHER" id="PTHR10589:SF17">
    <property type="entry name" value="UBIQUITIN CARBOXYL-TERMINAL HYDROLASE"/>
    <property type="match status" value="1"/>
</dbReference>
<dbReference type="PROSITE" id="PS52048">
    <property type="entry name" value="UCH_DOMAIN"/>
    <property type="match status" value="1"/>
</dbReference>
<dbReference type="AlphaFoldDB" id="A4S327"/>
<dbReference type="STRING" id="436017.A4S327"/>
<evidence type="ECO:0000259" key="9">
    <source>
        <dbReference type="PROSITE" id="PS52048"/>
    </source>
</evidence>
<evidence type="ECO:0000256" key="1">
    <source>
        <dbReference type="ARBA" id="ARBA00000707"/>
    </source>
</evidence>
<organism evidence="10 11">
    <name type="scientific">Ostreococcus lucimarinus (strain CCE9901)</name>
    <dbReference type="NCBI Taxonomy" id="436017"/>
    <lineage>
        <taxon>Eukaryota</taxon>
        <taxon>Viridiplantae</taxon>
        <taxon>Chlorophyta</taxon>
        <taxon>Mamiellophyceae</taxon>
        <taxon>Mamiellales</taxon>
        <taxon>Bathycoccaceae</taxon>
        <taxon>Ostreococcus</taxon>
    </lineage>
</organism>
<name>A4S327_OSTLU</name>
<dbReference type="OrthoDB" id="427186at2759"/>
<dbReference type="Gene3D" id="3.40.532.10">
    <property type="entry name" value="Peptidase C12, ubiquitin carboxyl-terminal hydrolase"/>
    <property type="match status" value="1"/>
</dbReference>